<keyword evidence="2" id="KW-1185">Reference proteome</keyword>
<dbReference type="Proteomes" id="UP000636800">
    <property type="component" value="Chromosome 10"/>
</dbReference>
<organism evidence="1 2">
    <name type="scientific">Vanilla planifolia</name>
    <name type="common">Vanilla</name>
    <dbReference type="NCBI Taxonomy" id="51239"/>
    <lineage>
        <taxon>Eukaryota</taxon>
        <taxon>Viridiplantae</taxon>
        <taxon>Streptophyta</taxon>
        <taxon>Embryophyta</taxon>
        <taxon>Tracheophyta</taxon>
        <taxon>Spermatophyta</taxon>
        <taxon>Magnoliopsida</taxon>
        <taxon>Liliopsida</taxon>
        <taxon>Asparagales</taxon>
        <taxon>Orchidaceae</taxon>
        <taxon>Vanilloideae</taxon>
        <taxon>Vanilleae</taxon>
        <taxon>Vanilla</taxon>
    </lineage>
</organism>
<dbReference type="OrthoDB" id="9979678at2759"/>
<comment type="caution">
    <text evidence="1">The sequence shown here is derived from an EMBL/GenBank/DDBJ whole genome shotgun (WGS) entry which is preliminary data.</text>
</comment>
<name>A0A835UK04_VANPL</name>
<reference evidence="1 2" key="1">
    <citation type="journal article" date="2020" name="Nat. Food">
        <title>A phased Vanilla planifolia genome enables genetic improvement of flavour and production.</title>
        <authorList>
            <person name="Hasing T."/>
            <person name="Tang H."/>
            <person name="Brym M."/>
            <person name="Khazi F."/>
            <person name="Huang T."/>
            <person name="Chambers A.H."/>
        </authorList>
    </citation>
    <scope>NUCLEOTIDE SEQUENCE [LARGE SCALE GENOMIC DNA]</scope>
    <source>
        <tissue evidence="1">Leaf</tissue>
    </source>
</reference>
<evidence type="ECO:0000313" key="2">
    <source>
        <dbReference type="Proteomes" id="UP000636800"/>
    </source>
</evidence>
<gene>
    <name evidence="1" type="ORF">HPP92_020342</name>
</gene>
<dbReference type="EMBL" id="JADCNL010000010">
    <property type="protein sequence ID" value="KAG0464273.1"/>
    <property type="molecule type" value="Genomic_DNA"/>
</dbReference>
<evidence type="ECO:0000313" key="1">
    <source>
        <dbReference type="EMBL" id="KAG0464273.1"/>
    </source>
</evidence>
<sequence length="63" mass="7377">MVKVTKEGIVTSFIFRVDFIFRSGLNSGDNQMMDMMTEKWRAIYDVDFAKEERKAHVNSCKHS</sequence>
<accession>A0A835UK04</accession>
<protein>
    <submittedName>
        <fullName evidence="1">Uncharacterized protein</fullName>
    </submittedName>
</protein>
<proteinExistence type="predicted"/>
<dbReference type="AlphaFoldDB" id="A0A835UK04"/>